<dbReference type="AlphaFoldDB" id="A0AAD2CPU6"/>
<keyword evidence="2" id="KW-1185">Reference proteome</keyword>
<protein>
    <submittedName>
        <fullName evidence="1">Uncharacterized protein</fullName>
    </submittedName>
</protein>
<dbReference type="Pfam" id="PF13366">
    <property type="entry name" value="PDDEXK_3"/>
    <property type="match status" value="1"/>
</dbReference>
<gene>
    <name evidence="1" type="ORF">CYCCA115_LOCUS2967</name>
</gene>
<dbReference type="Proteomes" id="UP001295423">
    <property type="component" value="Unassembled WGS sequence"/>
</dbReference>
<comment type="caution">
    <text evidence="1">The sequence shown here is derived from an EMBL/GenBank/DDBJ whole genome shotgun (WGS) entry which is preliminary data.</text>
</comment>
<evidence type="ECO:0000313" key="2">
    <source>
        <dbReference type="Proteomes" id="UP001295423"/>
    </source>
</evidence>
<reference evidence="1" key="1">
    <citation type="submission" date="2023-08" db="EMBL/GenBank/DDBJ databases">
        <authorList>
            <person name="Audoor S."/>
            <person name="Bilcke G."/>
        </authorList>
    </citation>
    <scope>NUCLEOTIDE SEQUENCE</scope>
</reference>
<organism evidence="1 2">
    <name type="scientific">Cylindrotheca closterium</name>
    <dbReference type="NCBI Taxonomy" id="2856"/>
    <lineage>
        <taxon>Eukaryota</taxon>
        <taxon>Sar</taxon>
        <taxon>Stramenopiles</taxon>
        <taxon>Ochrophyta</taxon>
        <taxon>Bacillariophyta</taxon>
        <taxon>Bacillariophyceae</taxon>
        <taxon>Bacillariophycidae</taxon>
        <taxon>Bacillariales</taxon>
        <taxon>Bacillariaceae</taxon>
        <taxon>Cylindrotheca</taxon>
    </lineage>
</organism>
<evidence type="ECO:0000313" key="1">
    <source>
        <dbReference type="EMBL" id="CAJ1932699.1"/>
    </source>
</evidence>
<name>A0AAD2CPU6_9STRA</name>
<dbReference type="InterPro" id="IPR026350">
    <property type="entry name" value="GxxExxY"/>
</dbReference>
<dbReference type="NCBIfam" id="TIGR04256">
    <property type="entry name" value="GxxExxY"/>
    <property type="match status" value="1"/>
</dbReference>
<accession>A0AAD2CPU6</accession>
<proteinExistence type="predicted"/>
<dbReference type="EMBL" id="CAKOGP040000224">
    <property type="protein sequence ID" value="CAJ1932699.1"/>
    <property type="molecule type" value="Genomic_DNA"/>
</dbReference>
<sequence>MVKPKPQPCTLALPPVALDEQNQSHQTATTPIISNLAGFQRELPLICQRIFQALGSQQSEATYQRCLSIDLLDAGVAKVHLEVELPLTYKGVIVSCRRSDMIVELACGGRALLEFKAVNKMTVDHRKQTEYYLHHSDIDDGYLINFPHDTGFPNVTDKSSFEYSGLAGITEQLNSVVLGGPVLRLRNDPKNREVEVVHILRRNKVIDAKKEGKIPPTKVTAAPLPTLGLTKKGLPCKNCKKENRLCRIHKSQAVGCEV</sequence>